<dbReference type="PANTHER" id="PTHR48079">
    <property type="entry name" value="PROTEIN YEEZ"/>
    <property type="match status" value="1"/>
</dbReference>
<organism evidence="2 3">
    <name type="scientific">Cylindrobasidium torrendii FP15055 ss-10</name>
    <dbReference type="NCBI Taxonomy" id="1314674"/>
    <lineage>
        <taxon>Eukaryota</taxon>
        <taxon>Fungi</taxon>
        <taxon>Dikarya</taxon>
        <taxon>Basidiomycota</taxon>
        <taxon>Agaricomycotina</taxon>
        <taxon>Agaricomycetes</taxon>
        <taxon>Agaricomycetidae</taxon>
        <taxon>Agaricales</taxon>
        <taxon>Marasmiineae</taxon>
        <taxon>Physalacriaceae</taxon>
        <taxon>Cylindrobasidium</taxon>
    </lineage>
</organism>
<evidence type="ECO:0000259" key="1">
    <source>
        <dbReference type="Pfam" id="PF01370"/>
    </source>
</evidence>
<dbReference type="STRING" id="1314674.A0A0D7B045"/>
<dbReference type="Gene3D" id="3.40.50.720">
    <property type="entry name" value="NAD(P)-binding Rossmann-like Domain"/>
    <property type="match status" value="1"/>
</dbReference>
<dbReference type="InterPro" id="IPR001509">
    <property type="entry name" value="Epimerase_deHydtase"/>
</dbReference>
<dbReference type="SUPFAM" id="SSF51735">
    <property type="entry name" value="NAD(P)-binding Rossmann-fold domains"/>
    <property type="match status" value="1"/>
</dbReference>
<sequence>MAPLNIFILGGTGYVGGTVIVDILKRGNHEITALVRSKEKALALEALKLGSLNVVLGTATDAAVVDSCVQEADIIIDTYDSDNVEGTAVLLGACKKRFDNTKEKVTLIHVSGCAVLKDEAMGKFASETIWDDTDVDKLAQLPPTQPHRVVDLQVLEADTEGYVNSYIVIPGAIYGHADNLLSQAGIQRDTDLGPRMVIDHVIALAGTPAAIGGGFNLWPWVHVEDVSTLILTILDNLESAPHGREGYYFAENIEITWGWVAAMVAKYMGTPFADVRAFTKEEVARFFPPPNDALVPLMAGNCRYRGTRGRALGWTPKYDKDHLERDVARLTASKIQA</sequence>
<protein>
    <submittedName>
        <fullName evidence="2">NAD(P)-binding protein</fullName>
    </submittedName>
</protein>
<dbReference type="EMBL" id="KN880739">
    <property type="protein sequence ID" value="KIY62891.1"/>
    <property type="molecule type" value="Genomic_DNA"/>
</dbReference>
<dbReference type="Proteomes" id="UP000054007">
    <property type="component" value="Unassembled WGS sequence"/>
</dbReference>
<gene>
    <name evidence="2" type="ORF">CYLTODRAFT_494331</name>
</gene>
<keyword evidence="3" id="KW-1185">Reference proteome</keyword>
<evidence type="ECO:0000313" key="3">
    <source>
        <dbReference type="Proteomes" id="UP000054007"/>
    </source>
</evidence>
<dbReference type="InterPro" id="IPR036291">
    <property type="entry name" value="NAD(P)-bd_dom_sf"/>
</dbReference>
<proteinExistence type="predicted"/>
<reference evidence="2 3" key="1">
    <citation type="journal article" date="2015" name="Fungal Genet. Biol.">
        <title>Evolution of novel wood decay mechanisms in Agaricales revealed by the genome sequences of Fistulina hepatica and Cylindrobasidium torrendii.</title>
        <authorList>
            <person name="Floudas D."/>
            <person name="Held B.W."/>
            <person name="Riley R."/>
            <person name="Nagy L.G."/>
            <person name="Koehler G."/>
            <person name="Ransdell A.S."/>
            <person name="Younus H."/>
            <person name="Chow J."/>
            <person name="Chiniquy J."/>
            <person name="Lipzen A."/>
            <person name="Tritt A."/>
            <person name="Sun H."/>
            <person name="Haridas S."/>
            <person name="LaButti K."/>
            <person name="Ohm R.A."/>
            <person name="Kues U."/>
            <person name="Blanchette R.A."/>
            <person name="Grigoriev I.V."/>
            <person name="Minto R.E."/>
            <person name="Hibbett D.S."/>
        </authorList>
    </citation>
    <scope>NUCLEOTIDE SEQUENCE [LARGE SCALE GENOMIC DNA]</scope>
    <source>
        <strain evidence="2 3">FP15055 ss-10</strain>
    </source>
</reference>
<dbReference type="GO" id="GO:0005737">
    <property type="term" value="C:cytoplasm"/>
    <property type="evidence" value="ECO:0007669"/>
    <property type="project" value="TreeGrafter"/>
</dbReference>
<dbReference type="InterPro" id="IPR051783">
    <property type="entry name" value="NAD(P)-dependent_oxidoreduct"/>
</dbReference>
<dbReference type="Pfam" id="PF01370">
    <property type="entry name" value="Epimerase"/>
    <property type="match status" value="1"/>
</dbReference>
<feature type="domain" description="NAD-dependent epimerase/dehydratase" evidence="1">
    <location>
        <begin position="6"/>
        <end position="244"/>
    </location>
</feature>
<dbReference type="OrthoDB" id="2130169at2759"/>
<dbReference type="AlphaFoldDB" id="A0A0D7B045"/>
<accession>A0A0D7B045</accession>
<name>A0A0D7B045_9AGAR</name>
<dbReference type="GO" id="GO:0004029">
    <property type="term" value="F:aldehyde dehydrogenase (NAD+) activity"/>
    <property type="evidence" value="ECO:0007669"/>
    <property type="project" value="TreeGrafter"/>
</dbReference>
<dbReference type="PANTHER" id="PTHR48079:SF6">
    <property type="entry name" value="NAD(P)-BINDING DOMAIN-CONTAINING PROTEIN-RELATED"/>
    <property type="match status" value="1"/>
</dbReference>
<evidence type="ECO:0000313" key="2">
    <source>
        <dbReference type="EMBL" id="KIY62891.1"/>
    </source>
</evidence>